<dbReference type="OrthoDB" id="202470at2759"/>
<evidence type="ECO:0000256" key="1">
    <source>
        <dbReference type="ARBA" id="ARBA00007637"/>
    </source>
</evidence>
<reference evidence="3" key="1">
    <citation type="journal article" date="2020" name="Stud. Mycol.">
        <title>101 Dothideomycetes genomes: a test case for predicting lifestyles and emergence of pathogens.</title>
        <authorList>
            <person name="Haridas S."/>
            <person name="Albert R."/>
            <person name="Binder M."/>
            <person name="Bloem J."/>
            <person name="Labutti K."/>
            <person name="Salamov A."/>
            <person name="Andreopoulos B."/>
            <person name="Baker S."/>
            <person name="Barry K."/>
            <person name="Bills G."/>
            <person name="Bluhm B."/>
            <person name="Cannon C."/>
            <person name="Castanera R."/>
            <person name="Culley D."/>
            <person name="Daum C."/>
            <person name="Ezra D."/>
            <person name="Gonzalez J."/>
            <person name="Henrissat B."/>
            <person name="Kuo A."/>
            <person name="Liang C."/>
            <person name="Lipzen A."/>
            <person name="Lutzoni F."/>
            <person name="Magnuson J."/>
            <person name="Mondo S."/>
            <person name="Nolan M."/>
            <person name="Ohm R."/>
            <person name="Pangilinan J."/>
            <person name="Park H.-J."/>
            <person name="Ramirez L."/>
            <person name="Alfaro M."/>
            <person name="Sun H."/>
            <person name="Tritt A."/>
            <person name="Yoshinaga Y."/>
            <person name="Zwiers L.-H."/>
            <person name="Turgeon B."/>
            <person name="Goodwin S."/>
            <person name="Spatafora J."/>
            <person name="Crous P."/>
            <person name="Grigoriev I."/>
        </authorList>
    </citation>
    <scope>NUCLEOTIDE SEQUENCE</scope>
    <source>
        <strain evidence="3">CBS 121739</strain>
    </source>
</reference>
<dbReference type="RefSeq" id="XP_033602614.1">
    <property type="nucleotide sequence ID" value="XM_033746638.1"/>
</dbReference>
<dbReference type="Pfam" id="PF01370">
    <property type="entry name" value="Epimerase"/>
    <property type="match status" value="1"/>
</dbReference>
<dbReference type="Proteomes" id="UP000799437">
    <property type="component" value="Unassembled WGS sequence"/>
</dbReference>
<name>A0A6A6WBU5_9PEZI</name>
<dbReference type="CDD" id="cd08946">
    <property type="entry name" value="SDR_e"/>
    <property type="match status" value="1"/>
</dbReference>
<dbReference type="GeneID" id="54487692"/>
<dbReference type="InterPro" id="IPR001509">
    <property type="entry name" value="Epimerase_deHydtase"/>
</dbReference>
<proteinExistence type="inferred from homology"/>
<organism evidence="3 4">
    <name type="scientific">Pseudovirgaria hyperparasitica</name>
    <dbReference type="NCBI Taxonomy" id="470096"/>
    <lineage>
        <taxon>Eukaryota</taxon>
        <taxon>Fungi</taxon>
        <taxon>Dikarya</taxon>
        <taxon>Ascomycota</taxon>
        <taxon>Pezizomycotina</taxon>
        <taxon>Dothideomycetes</taxon>
        <taxon>Dothideomycetes incertae sedis</taxon>
        <taxon>Acrospermales</taxon>
        <taxon>Acrospermaceae</taxon>
        <taxon>Pseudovirgaria</taxon>
    </lineage>
</organism>
<keyword evidence="4" id="KW-1185">Reference proteome</keyword>
<gene>
    <name evidence="3" type="ORF">EJ05DRAFT_498129</name>
</gene>
<dbReference type="AlphaFoldDB" id="A0A6A6WBU5"/>
<accession>A0A6A6WBU5</accession>
<dbReference type="PANTHER" id="PTHR43000">
    <property type="entry name" value="DTDP-D-GLUCOSE 4,6-DEHYDRATASE-RELATED"/>
    <property type="match status" value="1"/>
</dbReference>
<evidence type="ECO:0000259" key="2">
    <source>
        <dbReference type="Pfam" id="PF01370"/>
    </source>
</evidence>
<comment type="similarity">
    <text evidence="1">Belongs to the NAD(P)-dependent epimerase/dehydratase family.</text>
</comment>
<sequence>MRAPTLTYDVLITGSAGHLGHALMLFLPSLGYRPLGIDILPSSTTSFVGSFADRTFISHILSTNRGIRYVIHAGGLHKPHIISHTNEEFITTNITGTNILVDEVSKCRERISFVYVSTTSAFGSVLSPSKGQPAVWVDESLISVPKNIYGLSKTAAEDVCQFFHTKTGMPIIVLRVSRFFQQPDDETGLRKYMSNDNIKVLELCYRRVDIHDVVQSCICAMEKASQIGFAKYVISAPSPFAGDAKTLQRLNSDARGVLEDVLPGTELAFRALGWEFLDAFDRIYDSSRAQVELGWKPVYTFQAALEKVMKGEDWRSELAVRVGRRGYHAVTTALYTYRELPL</sequence>
<dbReference type="SUPFAM" id="SSF51735">
    <property type="entry name" value="NAD(P)-binding Rossmann-fold domains"/>
    <property type="match status" value="1"/>
</dbReference>
<evidence type="ECO:0000313" key="3">
    <source>
        <dbReference type="EMBL" id="KAF2760163.1"/>
    </source>
</evidence>
<dbReference type="EMBL" id="ML996568">
    <property type="protein sequence ID" value="KAF2760163.1"/>
    <property type="molecule type" value="Genomic_DNA"/>
</dbReference>
<feature type="domain" description="NAD-dependent epimerase/dehydratase" evidence="2">
    <location>
        <begin position="10"/>
        <end position="183"/>
    </location>
</feature>
<protein>
    <submittedName>
        <fullName evidence="3">NAD(P)-binding protein</fullName>
    </submittedName>
</protein>
<evidence type="ECO:0000313" key="4">
    <source>
        <dbReference type="Proteomes" id="UP000799437"/>
    </source>
</evidence>
<dbReference type="InterPro" id="IPR036291">
    <property type="entry name" value="NAD(P)-bd_dom_sf"/>
</dbReference>
<dbReference type="Gene3D" id="3.40.50.720">
    <property type="entry name" value="NAD(P)-binding Rossmann-like Domain"/>
    <property type="match status" value="1"/>
</dbReference>